<feature type="region of interest" description="Disordered" evidence="16">
    <location>
        <begin position="2284"/>
        <end position="2303"/>
    </location>
</feature>
<dbReference type="Pfam" id="PF00057">
    <property type="entry name" value="Ldl_recept_a"/>
    <property type="match status" value="21"/>
</dbReference>
<name>A0AA36BSI6_OCTVU</name>
<feature type="disulfide bond" evidence="13">
    <location>
        <begin position="2160"/>
        <end position="2172"/>
    </location>
</feature>
<feature type="disulfide bond" evidence="13">
    <location>
        <begin position="2742"/>
        <end position="2760"/>
    </location>
</feature>
<dbReference type="InterPro" id="IPR002172">
    <property type="entry name" value="LDrepeatLR_classA_rpt"/>
</dbReference>
<dbReference type="GO" id="GO:0004252">
    <property type="term" value="F:serine-type endopeptidase activity"/>
    <property type="evidence" value="ECO:0007669"/>
    <property type="project" value="InterPro"/>
</dbReference>
<feature type="disulfide bond" evidence="13">
    <location>
        <begin position="2326"/>
        <end position="2344"/>
    </location>
</feature>
<evidence type="ECO:0000256" key="4">
    <source>
        <dbReference type="ARBA" id="ARBA00022729"/>
    </source>
</evidence>
<dbReference type="SMART" id="SM00137">
    <property type="entry name" value="MAM"/>
    <property type="match status" value="3"/>
</dbReference>
<comment type="caution">
    <text evidence="14">Lacks conserved residue(s) required for the propagation of feature annotation.</text>
</comment>
<dbReference type="CDD" id="cd06263">
    <property type="entry name" value="MAM"/>
    <property type="match status" value="2"/>
</dbReference>
<feature type="domain" description="MAM" evidence="18">
    <location>
        <begin position="745"/>
        <end position="904"/>
    </location>
</feature>
<dbReference type="InterPro" id="IPR018114">
    <property type="entry name" value="TRYPSIN_HIS"/>
</dbReference>
<keyword evidence="10" id="KW-0472">Membrane</keyword>
<feature type="domain" description="MAM" evidence="18">
    <location>
        <begin position="1502"/>
        <end position="1669"/>
    </location>
</feature>
<dbReference type="CDD" id="cd00190">
    <property type="entry name" value="Tryp_SPc"/>
    <property type="match status" value="2"/>
</dbReference>
<keyword evidence="4" id="KW-0732">Signal</keyword>
<feature type="disulfide bond" evidence="13">
    <location>
        <begin position="1956"/>
        <end position="1968"/>
    </location>
</feature>
<dbReference type="InterPro" id="IPR033116">
    <property type="entry name" value="TRYPSIN_SER"/>
</dbReference>
<feature type="disulfide bond" evidence="13">
    <location>
        <begin position="2005"/>
        <end position="2017"/>
    </location>
</feature>
<reference evidence="21" key="1">
    <citation type="submission" date="2023-08" db="EMBL/GenBank/DDBJ databases">
        <authorList>
            <person name="Alioto T."/>
            <person name="Alioto T."/>
            <person name="Gomez Garrido J."/>
        </authorList>
    </citation>
    <scope>NUCLEOTIDE SEQUENCE</scope>
</reference>
<feature type="domain" description="Peptidase S1" evidence="19">
    <location>
        <begin position="3030"/>
        <end position="3272"/>
    </location>
</feature>
<dbReference type="InterPro" id="IPR050685">
    <property type="entry name" value="LDLR"/>
</dbReference>
<feature type="disulfide bond" evidence="13">
    <location>
        <begin position="2754"/>
        <end position="2769"/>
    </location>
</feature>
<dbReference type="SMART" id="SM00192">
    <property type="entry name" value="LDLa"/>
    <property type="match status" value="27"/>
</dbReference>
<feature type="disulfide bond" evidence="13">
    <location>
        <begin position="2024"/>
        <end position="2039"/>
    </location>
</feature>
<dbReference type="Gene3D" id="2.60.120.200">
    <property type="match status" value="6"/>
</dbReference>
<dbReference type="Gene3D" id="2.40.10.10">
    <property type="entry name" value="Trypsin-like serine proteases"/>
    <property type="match status" value="2"/>
</dbReference>
<dbReference type="InterPro" id="IPR001254">
    <property type="entry name" value="Trypsin_dom"/>
</dbReference>
<evidence type="ECO:0000256" key="1">
    <source>
        <dbReference type="ARBA" id="ARBA00004401"/>
    </source>
</evidence>
<feature type="disulfide bond" evidence="13">
    <location>
        <begin position="2103"/>
        <end position="2115"/>
    </location>
</feature>
<feature type="disulfide bond" evidence="13">
    <location>
        <begin position="1713"/>
        <end position="1725"/>
    </location>
</feature>
<feature type="disulfide bond" evidence="13">
    <location>
        <begin position="1975"/>
        <end position="1990"/>
    </location>
</feature>
<feature type="disulfide bond" evidence="13">
    <location>
        <begin position="2073"/>
        <end position="2088"/>
    </location>
</feature>
<feature type="disulfide bond" evidence="13">
    <location>
        <begin position="2525"/>
        <end position="2543"/>
    </location>
</feature>
<dbReference type="Pfam" id="PF00629">
    <property type="entry name" value="MAM"/>
    <property type="match status" value="5"/>
</dbReference>
<feature type="disulfide bond" evidence="13">
    <location>
        <begin position="2537"/>
        <end position="2552"/>
    </location>
</feature>
<feature type="disulfide bond" evidence="13">
    <location>
        <begin position="2386"/>
        <end position="2401"/>
    </location>
</feature>
<keyword evidence="22" id="KW-1185">Reference proteome</keyword>
<keyword evidence="8" id="KW-0735">Signal-anchor</keyword>
<dbReference type="Proteomes" id="UP001162480">
    <property type="component" value="Chromosome 23"/>
</dbReference>
<feature type="disulfide bond" evidence="13">
    <location>
        <begin position="2367"/>
        <end position="2379"/>
    </location>
</feature>
<dbReference type="PROSITE" id="PS50287">
    <property type="entry name" value="SRCR_2"/>
    <property type="match status" value="1"/>
</dbReference>
<dbReference type="InterPro" id="IPR000998">
    <property type="entry name" value="MAM_dom"/>
</dbReference>
<feature type="disulfide bond" evidence="13">
    <location>
        <begin position="2167"/>
        <end position="2185"/>
    </location>
</feature>
<feature type="disulfide bond" evidence="13">
    <location>
        <begin position="2471"/>
        <end position="2489"/>
    </location>
</feature>
<feature type="disulfide bond" evidence="13">
    <location>
        <begin position="2054"/>
        <end position="2066"/>
    </location>
</feature>
<feature type="disulfide bond" evidence="13">
    <location>
        <begin position="2179"/>
        <end position="2194"/>
    </location>
</feature>
<feature type="disulfide bond" evidence="13">
    <location>
        <begin position="2374"/>
        <end position="2392"/>
    </location>
</feature>
<feature type="disulfide bond" evidence="13">
    <location>
        <begin position="1891"/>
        <end position="1903"/>
    </location>
</feature>
<evidence type="ECO:0000256" key="5">
    <source>
        <dbReference type="ARBA" id="ARBA00022737"/>
    </source>
</evidence>
<keyword evidence="5" id="KW-0677">Repeat</keyword>
<keyword evidence="12" id="KW-0325">Glycoprotein</keyword>
<feature type="disulfide bond" evidence="13">
    <location>
        <begin position="2416"/>
        <end position="2428"/>
    </location>
</feature>
<evidence type="ECO:0000256" key="7">
    <source>
        <dbReference type="ARBA" id="ARBA00022825"/>
    </source>
</evidence>
<evidence type="ECO:0000256" key="10">
    <source>
        <dbReference type="ARBA" id="ARBA00023136"/>
    </source>
</evidence>
<feature type="region of interest" description="Disordered" evidence="16">
    <location>
        <begin position="619"/>
        <end position="653"/>
    </location>
</feature>
<evidence type="ECO:0000259" key="18">
    <source>
        <dbReference type="PROSITE" id="PS50060"/>
    </source>
</evidence>
<evidence type="ECO:0000259" key="19">
    <source>
        <dbReference type="PROSITE" id="PS50240"/>
    </source>
</evidence>
<feature type="disulfide bond" evidence="14">
    <location>
        <begin position="1018"/>
        <end position="1028"/>
    </location>
</feature>
<feature type="disulfide bond" evidence="13">
    <location>
        <begin position="1822"/>
        <end position="1837"/>
    </location>
</feature>
<dbReference type="SUPFAM" id="SSF63501">
    <property type="entry name" value="Frizzled cysteine-rich domain"/>
    <property type="match status" value="1"/>
</dbReference>
<dbReference type="SMART" id="SM00020">
    <property type="entry name" value="Tryp_SPc"/>
    <property type="match status" value="2"/>
</dbReference>
<proteinExistence type="predicted"/>
<feature type="disulfide bond" evidence="13">
    <location>
        <begin position="1102"/>
        <end position="1120"/>
    </location>
</feature>
<feature type="compositionally biased region" description="Polar residues" evidence="16">
    <location>
        <begin position="2288"/>
        <end position="2302"/>
    </location>
</feature>
<protein>
    <submittedName>
        <fullName evidence="21">And LDL-receptor class A domain-containing 2</fullName>
    </submittedName>
</protein>
<keyword evidence="9" id="KW-1133">Transmembrane helix</keyword>
<dbReference type="PROSITE" id="PS50068">
    <property type="entry name" value="LDLRA_2"/>
    <property type="match status" value="26"/>
</dbReference>
<evidence type="ECO:0000256" key="3">
    <source>
        <dbReference type="ARBA" id="ARBA00022692"/>
    </source>
</evidence>
<keyword evidence="7 15" id="KW-0720">Serine protease</keyword>
<feature type="disulfide bond" evidence="13">
    <location>
        <begin position="2735"/>
        <end position="2747"/>
    </location>
</feature>
<dbReference type="CDD" id="cd00112">
    <property type="entry name" value="LDLa"/>
    <property type="match status" value="25"/>
</dbReference>
<dbReference type="SUPFAM" id="SSF49899">
    <property type="entry name" value="Concanavalin A-like lectins/glucanases"/>
    <property type="match status" value="5"/>
</dbReference>
<accession>A0AA36BSI6</accession>
<feature type="disulfide bond" evidence="13">
    <location>
        <begin position="2338"/>
        <end position="2353"/>
    </location>
</feature>
<keyword evidence="2 15" id="KW-0645">Protease</keyword>
<dbReference type="PANTHER" id="PTHR24270">
    <property type="entry name" value="LOW-DENSITY LIPOPROTEIN RECEPTOR-RELATED"/>
    <property type="match status" value="1"/>
</dbReference>
<feature type="disulfide bond" evidence="13">
    <location>
        <begin position="1690"/>
        <end position="1705"/>
    </location>
</feature>
<feature type="disulfide bond" evidence="13">
    <location>
        <begin position="1095"/>
        <end position="1107"/>
    </location>
</feature>
<feature type="disulfide bond" evidence="13">
    <location>
        <begin position="2815"/>
        <end position="2833"/>
    </location>
</feature>
<dbReference type="SMART" id="SM00202">
    <property type="entry name" value="SR"/>
    <property type="match status" value="1"/>
</dbReference>
<feature type="disulfide bond" evidence="13">
    <location>
        <begin position="1910"/>
        <end position="1925"/>
    </location>
</feature>
<feature type="domain" description="MAM" evidence="18">
    <location>
        <begin position="73"/>
        <end position="238"/>
    </location>
</feature>
<dbReference type="FunFam" id="4.10.400.10:FF:000034">
    <property type="entry name" value="Low-density lipoprotein receptor-related protein 2"/>
    <property type="match status" value="2"/>
</dbReference>
<feature type="disulfide bond" evidence="13">
    <location>
        <begin position="2851"/>
        <end position="2869"/>
    </location>
</feature>
<evidence type="ECO:0000256" key="6">
    <source>
        <dbReference type="ARBA" id="ARBA00022801"/>
    </source>
</evidence>
<feature type="disulfide bond" evidence="13">
    <location>
        <begin position="1898"/>
        <end position="1916"/>
    </location>
</feature>
<feature type="disulfide bond" evidence="13">
    <location>
        <begin position="1678"/>
        <end position="1696"/>
    </location>
</feature>
<dbReference type="SUPFAM" id="SSF56487">
    <property type="entry name" value="SRCR-like"/>
    <property type="match status" value="1"/>
</dbReference>
<feature type="disulfide bond" evidence="13">
    <location>
        <begin position="1810"/>
        <end position="1828"/>
    </location>
</feature>
<evidence type="ECO:0000256" key="16">
    <source>
        <dbReference type="SAM" id="MobiDB-lite"/>
    </source>
</evidence>
<feature type="domain" description="SRCR" evidence="20">
    <location>
        <begin position="950"/>
        <end position="1048"/>
    </location>
</feature>
<dbReference type="SMART" id="SM00063">
    <property type="entry name" value="FRI"/>
    <property type="match status" value="1"/>
</dbReference>
<dbReference type="CDD" id="cd07066">
    <property type="entry name" value="CRD_FZ"/>
    <property type="match status" value="1"/>
</dbReference>
<feature type="disulfide bond" evidence="13">
    <location>
        <begin position="928"/>
        <end position="943"/>
    </location>
</feature>
<dbReference type="InterPro" id="IPR036055">
    <property type="entry name" value="LDL_receptor-like_sf"/>
</dbReference>
<dbReference type="Pfam" id="PF00089">
    <property type="entry name" value="Trypsin"/>
    <property type="match status" value="2"/>
</dbReference>
<feature type="disulfide bond" evidence="13">
    <location>
        <begin position="2791"/>
        <end position="2806"/>
    </location>
</feature>
<feature type="domain" description="MAM" evidence="18">
    <location>
        <begin position="585"/>
        <end position="742"/>
    </location>
</feature>
<feature type="domain" description="MAM" evidence="18">
    <location>
        <begin position="239"/>
        <end position="406"/>
    </location>
</feature>
<gene>
    <name evidence="21" type="ORF">OCTVUL_1B024954</name>
</gene>
<dbReference type="PROSITE" id="PS01209">
    <property type="entry name" value="LDLRA_1"/>
    <property type="match status" value="13"/>
</dbReference>
<dbReference type="GO" id="GO:0006508">
    <property type="term" value="P:proteolysis"/>
    <property type="evidence" value="ECO:0007669"/>
    <property type="project" value="UniProtKB-KW"/>
</dbReference>
<feature type="disulfide bond" evidence="13">
    <location>
        <begin position="1963"/>
        <end position="1981"/>
    </location>
</feature>
<dbReference type="GO" id="GO:0005886">
    <property type="term" value="C:plasma membrane"/>
    <property type="evidence" value="ECO:0007669"/>
    <property type="project" value="UniProtKB-SubCell"/>
</dbReference>
<dbReference type="PROSITE" id="PS50240">
    <property type="entry name" value="TRYPSIN_DOM"/>
    <property type="match status" value="2"/>
</dbReference>
<dbReference type="InterPro" id="IPR001190">
    <property type="entry name" value="SRCR"/>
</dbReference>
<evidence type="ECO:0000256" key="9">
    <source>
        <dbReference type="ARBA" id="ARBA00022989"/>
    </source>
</evidence>
<dbReference type="PROSITE" id="PS00134">
    <property type="entry name" value="TRYPSIN_HIS"/>
    <property type="match status" value="2"/>
</dbReference>
<feature type="disulfide bond" evidence="13">
    <location>
        <begin position="1077"/>
        <end position="1092"/>
    </location>
</feature>
<dbReference type="PROSITE" id="PS50038">
    <property type="entry name" value="FZ"/>
    <property type="match status" value="1"/>
</dbReference>
<feature type="disulfide bond" evidence="13">
    <location>
        <begin position="2779"/>
        <end position="2797"/>
    </location>
</feature>
<evidence type="ECO:0000256" key="14">
    <source>
        <dbReference type="PROSITE-ProRule" id="PRU00196"/>
    </source>
</evidence>
<feature type="disulfide bond" evidence="13">
    <location>
        <begin position="1855"/>
        <end position="1873"/>
    </location>
</feature>
<feature type="compositionally biased region" description="Polar residues" evidence="16">
    <location>
        <begin position="629"/>
        <end position="642"/>
    </location>
</feature>
<dbReference type="EMBL" id="OX597836">
    <property type="protein sequence ID" value="CAI9739539.1"/>
    <property type="molecule type" value="Genomic_DNA"/>
</dbReference>
<feature type="domain" description="FZ" evidence="17">
    <location>
        <begin position="2564"/>
        <end position="2651"/>
    </location>
</feature>
<dbReference type="SUPFAM" id="SSF50494">
    <property type="entry name" value="Trypsin-like serine proteases"/>
    <property type="match status" value="2"/>
</dbReference>
<evidence type="ECO:0000313" key="21">
    <source>
        <dbReference type="EMBL" id="CAI9739539.1"/>
    </source>
</evidence>
<keyword evidence="6 15" id="KW-0378">Hydrolase</keyword>
<dbReference type="SUPFAM" id="SSF57424">
    <property type="entry name" value="LDL receptor-like module"/>
    <property type="match status" value="25"/>
</dbReference>
<feature type="disulfide bond" evidence="13">
    <location>
        <begin position="2061"/>
        <end position="2079"/>
    </location>
</feature>
<feature type="disulfide bond" evidence="13">
    <location>
        <begin position="2122"/>
        <end position="2137"/>
    </location>
</feature>
<dbReference type="InterPro" id="IPR036772">
    <property type="entry name" value="SRCR-like_dom_sf"/>
</dbReference>
<dbReference type="InterPro" id="IPR023415">
    <property type="entry name" value="LDLR_class-A_CS"/>
</dbReference>
<feature type="disulfide bond" evidence="13">
    <location>
        <begin position="2110"/>
        <end position="2128"/>
    </location>
</feature>
<dbReference type="GO" id="GO:0016192">
    <property type="term" value="P:vesicle-mediated transport"/>
    <property type="evidence" value="ECO:0007669"/>
    <property type="project" value="UniProtKB-ARBA"/>
</dbReference>
<keyword evidence="3" id="KW-0812">Transmembrane</keyword>
<feature type="disulfide bond" evidence="13">
    <location>
        <begin position="1765"/>
        <end position="1783"/>
    </location>
</feature>
<dbReference type="Pfam" id="PF15494">
    <property type="entry name" value="SRCR_2"/>
    <property type="match status" value="1"/>
</dbReference>
<feature type="disulfide bond" evidence="13">
    <location>
        <begin position="1803"/>
        <end position="1815"/>
    </location>
</feature>
<feature type="disulfide bond" evidence="13">
    <location>
        <begin position="2863"/>
        <end position="2878"/>
    </location>
</feature>
<feature type="disulfide bond" evidence="13">
    <location>
        <begin position="2518"/>
        <end position="2530"/>
    </location>
</feature>
<dbReference type="Gene3D" id="4.10.400.10">
    <property type="entry name" value="Low-density Lipoprotein Receptor"/>
    <property type="match status" value="25"/>
</dbReference>
<feature type="disulfide bond" evidence="13">
    <location>
        <begin position="1848"/>
        <end position="1860"/>
    </location>
</feature>
<feature type="disulfide bond" evidence="13">
    <location>
        <begin position="2319"/>
        <end position="2331"/>
    </location>
</feature>
<dbReference type="InterPro" id="IPR020067">
    <property type="entry name" value="Frizzled_dom"/>
</dbReference>
<dbReference type="PROSITE" id="PS00135">
    <property type="entry name" value="TRYPSIN_SER"/>
    <property type="match status" value="1"/>
</dbReference>
<keyword evidence="11 14" id="KW-1015">Disulfide bond</keyword>
<evidence type="ECO:0000259" key="17">
    <source>
        <dbReference type="PROSITE" id="PS50038"/>
    </source>
</evidence>
<feature type="disulfide bond" evidence="13">
    <location>
        <begin position="1114"/>
        <end position="1129"/>
    </location>
</feature>
<feature type="disulfide bond" evidence="13">
    <location>
        <begin position="1758"/>
        <end position="1770"/>
    </location>
</feature>
<dbReference type="PROSITE" id="PS50060">
    <property type="entry name" value="MAM_2"/>
    <property type="match status" value="5"/>
</dbReference>
<dbReference type="InterPro" id="IPR013320">
    <property type="entry name" value="ConA-like_dom_sf"/>
</dbReference>
<organism evidence="21 22">
    <name type="scientific">Octopus vulgaris</name>
    <name type="common">Common octopus</name>
    <dbReference type="NCBI Taxonomy" id="6645"/>
    <lineage>
        <taxon>Eukaryota</taxon>
        <taxon>Metazoa</taxon>
        <taxon>Spiralia</taxon>
        <taxon>Lophotrochozoa</taxon>
        <taxon>Mollusca</taxon>
        <taxon>Cephalopoda</taxon>
        <taxon>Coleoidea</taxon>
        <taxon>Octopodiformes</taxon>
        <taxon>Octopoda</taxon>
        <taxon>Incirrata</taxon>
        <taxon>Octopodidae</taxon>
        <taxon>Octopus</taxon>
    </lineage>
</organism>
<evidence type="ECO:0000259" key="20">
    <source>
        <dbReference type="PROSITE" id="PS50287"/>
    </source>
</evidence>
<evidence type="ECO:0000256" key="8">
    <source>
        <dbReference type="ARBA" id="ARBA00022968"/>
    </source>
</evidence>
<dbReference type="PRINTS" id="PR00261">
    <property type="entry name" value="LDLRECEPTOR"/>
</dbReference>
<feature type="disulfide bond" evidence="13">
    <location>
        <begin position="2423"/>
        <end position="2441"/>
    </location>
</feature>
<feature type="disulfide bond" evidence="13">
    <location>
        <begin position="1867"/>
        <end position="1882"/>
    </location>
</feature>
<dbReference type="FunFam" id="4.10.400.10:FF:000065">
    <property type="entry name" value="Transmembrane protease serine 7"/>
    <property type="match status" value="3"/>
</dbReference>
<feature type="disulfide bond" evidence="13">
    <location>
        <begin position="2435"/>
        <end position="2450"/>
    </location>
</feature>
<comment type="subcellular location">
    <subcellularLocation>
        <location evidence="1">Cell membrane</location>
        <topology evidence="1">Single-pass type II membrane protein</topology>
    </subcellularLocation>
</comment>
<dbReference type="InterPro" id="IPR036790">
    <property type="entry name" value="Frizzled_dom_sf"/>
</dbReference>
<feature type="domain" description="Peptidase S1" evidence="19">
    <location>
        <begin position="1235"/>
        <end position="1463"/>
    </location>
</feature>
<feature type="disulfide bond" evidence="13">
    <location>
        <begin position="2827"/>
        <end position="2842"/>
    </location>
</feature>
<feature type="disulfide bond" evidence="13">
    <location>
        <begin position="1720"/>
        <end position="1738"/>
    </location>
</feature>
<sequence length="3279" mass="365656">MPPTDATITPTAPPVKCELGLTPCSSNTQCIQDNWFCDEVADCRDGSDENQVKCGWNDTEPTPEPKFPNGIELNCNFENPDRRLCNYQASNGSYTWSIQQGATLTDSTGPQFDHSYQDQTGHYIFTESTYGSFNDITSLVSGFVRTDNETSSLRFFYHMYGENMGSLSVNFDIREKGQMKKEQKWIKSGDNGNYWMMACIPLPANTVLRTQFIANRGRLPTSDIAIDDIKYSMEPCQKLPCKFDDWMCGEVVSPTGENPALYKWRTQRSVAMWNMAEEMGLLGDHTMGSKLARYIVANSSEGSSGDKTTYRTPPFSNENNASLNFRYFINGINVDKLTVNIRQGNSLVSKTWSKNNEDSRSWHRGCLHVAGNIEAVAEFIANHGSGPDGVIAVDDIVLLKSQSCDTITECDLGKDIYCGFKVSGDNTYRWQVRDNIRGQYIEAIGENKEGLKTMLTSETFTPVSNDNIILQYYMAGSISLYINAMEKDSEGQETMTTLWTGSSQVTPDMLNPPPSEDLQNMQLSAVKETSNQNDQMDWMKVCVPLPSKPLKIQIVSLKRDVVADSMALKYVGISDEKCKVGLMMTNCSFKEPNMCNYDIDCSTSTQFMWHRTTGFKAKGLTGPQRDHTSNTTGGHFLQTGSSKGRPGDKTNVIFPNIKESKTSSFRFYYYMYGSDTGSLQVTVNEKIMWKETGAKTPFWYMGCVDLPLDTQVNVSLTATRGMGPLGDIAIDDVSLSHYSCPPRKIDCSFEDEMMCGYTNLPASQADNKAMVEDQWFRSNLSLKEMSITETKFVNDYYLLTTRPSRIRSPMMLSPTASCLQFSYFILMGEGTNITVTAIYDDSSKTEEYMFGTNNFTWADWRFGQINLESGNVALEFSVQAYDQKVTHTFFAIDDVKVIPNTCQPLVCSNADLKKCSKDDVCIPKYQFCDNVKDCADGSDEDGCTSFSKDIRLVDGITTGDKGRVEVLVNGSWGRVYALQWSEVSANVACKQLGFTGYAQSIGFGKYHYGVGTLWKVKCFGNESRIQDCNLDRMEKISHPLSDVGLVCYNTTCATSKTPCPQSSNMTYTYCLFEDQFCDGDYDCPDHSDEKNCSKCQNDEFYCKNKECIPSLKYCDGRTDCKDASDEINCISKDSKGHVSVFHAGEILPLCVDTNKSNAGIYSTVCMNTAQGVLDVSLTGKNVSKGVMATYDATAKSVFGSYKLSTVSSCTQARIQCNKPECGKQPKSMTSVAKFVQYGAQALFAEYPWQGMLLRNGKFICGVTIKSTRWCITAAHCVIEKGVQYEVAVGLTLKDNLPSAPKYKVKAIHHHPNSVIVDGIPYSDIALLFLEDEIQFTNSIQPACLPSKVYTKHDDCYLSGWGRNENLITQNHLQEAKVTVVDNKECEKFYKINISIICFKHNYPNMPSCYGDSGGPLVCRNSYGRFELVGVVSFGYPLCSAPNGTAAAFVNVLAMRGWIVDKTRCIIRCPENNKCLYEPEICDGVSHCNDSRDEKSPYCSLSVQCKFGTPFKCGYKNVSSSSPWYWTSTRHKSPGITYQPSTGGDEETDEFMIASPNATKDKPAVLESPVFSNILCISFLYIAHSNSSSTQAVLSVKAEIENSSAVLPIWTNSDSSNVILGNAYPHWKLVRLPLPNNTKSFMFEAYYMNPDMASFITIDDVQAQGENCKQNCPENFYKCKNGVCIKNSYRCNRIAECSDGSDETDCNQVPEGICGKDQFRCNDGECIEAYEVCDGVQHCKDGKDERNCIKSTTQHPVSCGWGRFRCEDGSCIDSLLKCDGVNHCKDGSDERYCFKTSTVYPGLCRWNQYRCNNGQCIDMKQKCDRIKQCSDGSDEQYCKEIVTVPAGKCNWHQFQCVNGQCIESYLKCDRIWHCQDGSDEQHCSKPNQKTECENHGFLCEDGKCLQRKLVCDGVYDCPRGDDERNCEASKEKKKPIKKTTTTTTVPTTTTTVKTQFCRKGEFDCGNKQCIPLAFVCDVIPDCDNDRDEENCTVIDITLPPPHRKACKPNEFYCDENQCIPKDYVCDVIPDCENGHDELNCSVPTSNSSQAALKGCIDGFKPCLDGVCVSGNKFCDGLPDCLDKSDEFNCTLFGSTTNITAKKACFSNQFQCKNGRCIPQHQRCDDWPDCEDKSDEEKCIVPPVGESQSLTQTKNKDKTGLCPSGSFHCPNGLCISQSKLCDGWPDCQDLSDEKHCIATTKKPPPTVQTTVASTTFDHLITSPSSPSGKASLTTPRKPFKVNSDISLNHTDALQESQPMTQPFTTDVLHTSSPFVKPTTTPLANQEKLHSSTQSFLSQNPSTPTLRKIRPTAAKFPRISGCLPGHFHCTSGGCIHQVNRCDGWTHCDDNSDETDCFAPEQTSWPTETRCPSTNFRCGDGTCIELDDICDGWFDCKDKSDEMQCSYKINSKNTSEANGCANDEFRCLTGLCIPLPFRCDTVIDCDDKTDEEGCHQNAMPTVATLPGCKPNEFHCKIGQCIDQAFICDGLYDCPDASDEKNCPVGGSTIPATTTEATDVSACMKNEHMCQNGKCIHQNYVCDGIPDCPNGQEEMNCKEKSTIPASEETPSDSCIPLTIKECQGLGYTLTYLPNVFGDETFQEARNRFYQSAMPILQHSCTPLALTLLCGTIFPFCDYGVSKYTCKHICDEVKDRCGQGFILMDSCDWLIDESNWCFTGMNRSATEKVSTNSHSPGTSKPVCKNGFYQCQNSSICLHPVNLCDGEPACPMADDEPENCSCSPNQFRCHSGQCVMQSRRCNGYKDCRDNSDEAHCSAEKCTGRLCSSGQCVAPDSFCNGQFDCDDHSDEKFCECNFPKRQCNNLLCIDAVKWCNREDDCGDNSDEQMCNCSVGEVSCPGGKCIPQKWWCDGSNDCPGGFDEAKCHNCKASEFVCTREYRCINRSSVCDMHWDCSDGEDEALCVSLRKYDSSKSLPVLALTLRGKTSMVCANNWSKDWASFVCKYLRHKNVNRVELLDAPENTHSYQQILSKTLKYPLQNYIRTASSCESNKVVHMACNERVCGTNKHHSIQYQKFIIGGDLAHRYTWPWVASVLYLGEPICGATLISDQWLVTAAHCIVTGMWNRTMVPYYFSIVLGEIDLYEGLMNGTRIPVDRIVMPDQMKLVAFHPHPDIAMLHLRYPVTPSFRIKPICMPEIPKHDERSACYLTGWGSSHRLENSKRRYSNYLHEVRMVIRDNANCAGFRPQPDWEHNLCAGYMESSITGCYGDSGGALMCWEPDNRWTIVGVLSKGRYNCAANSPNVFTKISSMRGWIERSLGWSNKSQN</sequence>
<feature type="disulfide bond" evidence="13">
    <location>
        <begin position="2464"/>
        <end position="2476"/>
    </location>
</feature>
<feature type="disulfide bond" evidence="13">
    <location>
        <begin position="2901"/>
        <end position="2916"/>
    </location>
</feature>
<feature type="disulfide bond" evidence="13">
    <location>
        <begin position="1777"/>
        <end position="1792"/>
    </location>
</feature>
<evidence type="ECO:0000313" key="22">
    <source>
        <dbReference type="Proteomes" id="UP001162480"/>
    </source>
</evidence>
<feature type="disulfide bond" evidence="13">
    <location>
        <begin position="2012"/>
        <end position="2030"/>
    </location>
</feature>
<feature type="disulfide bond" evidence="13">
    <location>
        <begin position="2844"/>
        <end position="2856"/>
    </location>
</feature>
<feature type="disulfide bond" evidence="13">
    <location>
        <begin position="2808"/>
        <end position="2820"/>
    </location>
</feature>
<evidence type="ECO:0000256" key="11">
    <source>
        <dbReference type="ARBA" id="ARBA00023157"/>
    </source>
</evidence>
<feature type="disulfide bond" evidence="13">
    <location>
        <begin position="1732"/>
        <end position="1747"/>
    </location>
</feature>
<dbReference type="InterPro" id="IPR009003">
    <property type="entry name" value="Peptidase_S1_PA"/>
</dbReference>
<feature type="disulfide bond" evidence="13">
    <location>
        <begin position="1671"/>
        <end position="1683"/>
    </location>
</feature>
<evidence type="ECO:0000256" key="12">
    <source>
        <dbReference type="ARBA" id="ARBA00023180"/>
    </source>
</evidence>
<dbReference type="PANTHER" id="PTHR24270:SF62">
    <property type="entry name" value="LOW-DENSITY LIPOPROTEIN RECEPTOR-RELATED PROTEIN 2"/>
    <property type="match status" value="1"/>
</dbReference>
<evidence type="ECO:0000256" key="2">
    <source>
        <dbReference type="ARBA" id="ARBA00022670"/>
    </source>
</evidence>
<dbReference type="InterPro" id="IPR043504">
    <property type="entry name" value="Peptidase_S1_PA_chymotrypsin"/>
</dbReference>
<evidence type="ECO:0000256" key="13">
    <source>
        <dbReference type="PROSITE-ProRule" id="PRU00124"/>
    </source>
</evidence>
<feature type="disulfide bond" evidence="13">
    <location>
        <begin position="2483"/>
        <end position="2498"/>
    </location>
</feature>
<evidence type="ECO:0000256" key="15">
    <source>
        <dbReference type="RuleBase" id="RU363034"/>
    </source>
</evidence>
<dbReference type="Gene3D" id="3.10.250.10">
    <property type="entry name" value="SRCR-like domain"/>
    <property type="match status" value="1"/>
</dbReference>